<dbReference type="Proteomes" id="UP000325577">
    <property type="component" value="Linkage Group LG2"/>
</dbReference>
<name>A0A5J5AIU4_9ASTE</name>
<evidence type="ECO:0000313" key="1">
    <source>
        <dbReference type="EMBL" id="KAA8530550.1"/>
    </source>
</evidence>
<accession>A0A5J5AIU4</accession>
<dbReference type="AlphaFoldDB" id="A0A5J5AIU4"/>
<evidence type="ECO:0000313" key="2">
    <source>
        <dbReference type="Proteomes" id="UP000325577"/>
    </source>
</evidence>
<sequence>MIYPVEWIPGSIFLFRNWLSALEEEVTFMNQLDACRWNLIHTATLNLSTTQAASAHEPASKICNTLLNV</sequence>
<keyword evidence="2" id="KW-1185">Reference proteome</keyword>
<gene>
    <name evidence="1" type="ORF">F0562_005259</name>
</gene>
<protein>
    <submittedName>
        <fullName evidence="1">Uncharacterized protein</fullName>
    </submittedName>
</protein>
<dbReference type="EMBL" id="CM018043">
    <property type="protein sequence ID" value="KAA8530550.1"/>
    <property type="molecule type" value="Genomic_DNA"/>
</dbReference>
<reference evidence="1 2" key="1">
    <citation type="submission" date="2019-09" db="EMBL/GenBank/DDBJ databases">
        <title>A chromosome-level genome assembly of the Chinese tupelo Nyssa sinensis.</title>
        <authorList>
            <person name="Yang X."/>
            <person name="Kang M."/>
            <person name="Yang Y."/>
            <person name="Xiong H."/>
            <person name="Wang M."/>
            <person name="Zhang Z."/>
            <person name="Wang Z."/>
            <person name="Wu H."/>
            <person name="Ma T."/>
            <person name="Liu J."/>
            <person name="Xi Z."/>
        </authorList>
    </citation>
    <scope>NUCLEOTIDE SEQUENCE [LARGE SCALE GENOMIC DNA]</scope>
    <source>
        <strain evidence="1">J267</strain>
        <tissue evidence="1">Leaf</tissue>
    </source>
</reference>
<proteinExistence type="predicted"/>
<organism evidence="1 2">
    <name type="scientific">Nyssa sinensis</name>
    <dbReference type="NCBI Taxonomy" id="561372"/>
    <lineage>
        <taxon>Eukaryota</taxon>
        <taxon>Viridiplantae</taxon>
        <taxon>Streptophyta</taxon>
        <taxon>Embryophyta</taxon>
        <taxon>Tracheophyta</taxon>
        <taxon>Spermatophyta</taxon>
        <taxon>Magnoliopsida</taxon>
        <taxon>eudicotyledons</taxon>
        <taxon>Gunneridae</taxon>
        <taxon>Pentapetalae</taxon>
        <taxon>asterids</taxon>
        <taxon>Cornales</taxon>
        <taxon>Nyssaceae</taxon>
        <taxon>Nyssa</taxon>
    </lineage>
</organism>